<keyword evidence="6" id="KW-0997">Cell inner membrane</keyword>
<reference evidence="15" key="1">
    <citation type="journal article" date="2019" name="Int. J. Syst. Evol. Microbiol.">
        <title>The Global Catalogue of Microorganisms (GCM) 10K type strain sequencing project: providing services to taxonomists for standard genome sequencing and annotation.</title>
        <authorList>
            <consortium name="The Broad Institute Genomics Platform"/>
            <consortium name="The Broad Institute Genome Sequencing Center for Infectious Disease"/>
            <person name="Wu L."/>
            <person name="Ma J."/>
        </authorList>
    </citation>
    <scope>NUCLEOTIDE SEQUENCE [LARGE SCALE GENOMIC DNA]</scope>
    <source>
        <strain evidence="15">KCTC 52094</strain>
    </source>
</reference>
<sequence length="294" mass="33106">MERRATFRAPLLPWLLVLPQMLIVFVFFYWPTGEALHWAFTLEQPWGGGRQWVGWQNFIDIFGSGHYWNSVRVSLIYAFGTSGLAILIALTMALFIDREVKGSRGWRIALIWPYAIAAPAIGIIFRFVFDPRAGVLSVLNAIIPAAWDPLLNGTHAMLMLIFAGAWQLVAYNFVFFLAGLQSIPKPLTEAAAMDGAGPVRRMWDIQIPLLAPTFFFLVIINLTDSFTNSFGLVDVMTKGGPARATDIMVYKIYSDGFQGLDYSGAAAQSIILMLLVIGLTFFQFRFVERKMRYR</sequence>
<evidence type="ECO:0000256" key="6">
    <source>
        <dbReference type="ARBA" id="ARBA00022519"/>
    </source>
</evidence>
<feature type="transmembrane region" description="Helical" evidence="12">
    <location>
        <begin position="108"/>
        <end position="129"/>
    </location>
</feature>
<comment type="subunit">
    <text evidence="3">The complex is composed of two ATP-binding proteins (UgpC), two transmembrane proteins (UgpA and UgpE) and a solute-binding protein (UgpB).</text>
</comment>
<keyword evidence="9 12" id="KW-0472">Membrane</keyword>
<organism evidence="14 15">
    <name type="scientific">Teichococcus globiformis</name>
    <dbReference type="NCBI Taxonomy" id="2307229"/>
    <lineage>
        <taxon>Bacteria</taxon>
        <taxon>Pseudomonadati</taxon>
        <taxon>Pseudomonadota</taxon>
        <taxon>Alphaproteobacteria</taxon>
        <taxon>Acetobacterales</taxon>
        <taxon>Roseomonadaceae</taxon>
        <taxon>Roseomonas</taxon>
    </lineage>
</organism>
<keyword evidence="15" id="KW-1185">Reference proteome</keyword>
<feature type="transmembrane region" description="Helical" evidence="12">
    <location>
        <begin position="12"/>
        <end position="30"/>
    </location>
</feature>
<dbReference type="Pfam" id="PF00528">
    <property type="entry name" value="BPD_transp_1"/>
    <property type="match status" value="1"/>
</dbReference>
<name>A0ABV7G0S0_9PROT</name>
<dbReference type="EMBL" id="JBHRTN010000018">
    <property type="protein sequence ID" value="MFC3126273.1"/>
    <property type="molecule type" value="Genomic_DNA"/>
</dbReference>
<comment type="similarity">
    <text evidence="2 12">Belongs to the binding-protein-dependent transport system permease family.</text>
</comment>
<comment type="subcellular location">
    <subcellularLocation>
        <location evidence="1">Cell inner membrane</location>
        <topology evidence="1">Multi-pass membrane protein</topology>
    </subcellularLocation>
    <subcellularLocation>
        <location evidence="12">Cell membrane</location>
        <topology evidence="12">Multi-pass membrane protein</topology>
    </subcellularLocation>
</comment>
<feature type="transmembrane region" description="Helical" evidence="12">
    <location>
        <begin position="156"/>
        <end position="180"/>
    </location>
</feature>
<dbReference type="InterPro" id="IPR000515">
    <property type="entry name" value="MetI-like"/>
</dbReference>
<evidence type="ECO:0000256" key="5">
    <source>
        <dbReference type="ARBA" id="ARBA00022475"/>
    </source>
</evidence>
<dbReference type="PANTHER" id="PTHR43227">
    <property type="entry name" value="BLL4140 PROTEIN"/>
    <property type="match status" value="1"/>
</dbReference>
<dbReference type="InterPro" id="IPR035906">
    <property type="entry name" value="MetI-like_sf"/>
</dbReference>
<evidence type="ECO:0000313" key="15">
    <source>
        <dbReference type="Proteomes" id="UP001595593"/>
    </source>
</evidence>
<evidence type="ECO:0000256" key="1">
    <source>
        <dbReference type="ARBA" id="ARBA00004429"/>
    </source>
</evidence>
<keyword evidence="4 12" id="KW-0813">Transport</keyword>
<dbReference type="SUPFAM" id="SSF161098">
    <property type="entry name" value="MetI-like"/>
    <property type="match status" value="1"/>
</dbReference>
<evidence type="ECO:0000256" key="2">
    <source>
        <dbReference type="ARBA" id="ARBA00009306"/>
    </source>
</evidence>
<feature type="transmembrane region" description="Helical" evidence="12">
    <location>
        <begin position="265"/>
        <end position="284"/>
    </location>
</feature>
<dbReference type="InterPro" id="IPR050809">
    <property type="entry name" value="UgpAE/MalFG_permease"/>
</dbReference>
<accession>A0ABV7G0S0</accession>
<feature type="domain" description="ABC transmembrane type-1" evidence="13">
    <location>
        <begin position="71"/>
        <end position="283"/>
    </location>
</feature>
<dbReference type="PROSITE" id="PS50928">
    <property type="entry name" value="ABC_TM1"/>
    <property type="match status" value="1"/>
</dbReference>
<evidence type="ECO:0000256" key="7">
    <source>
        <dbReference type="ARBA" id="ARBA00022692"/>
    </source>
</evidence>
<evidence type="ECO:0000256" key="8">
    <source>
        <dbReference type="ARBA" id="ARBA00022989"/>
    </source>
</evidence>
<dbReference type="Gene3D" id="1.10.3720.10">
    <property type="entry name" value="MetI-like"/>
    <property type="match status" value="1"/>
</dbReference>
<dbReference type="PANTHER" id="PTHR43227:SF9">
    <property type="entry name" value="SN-GLYCEROL-3-PHOSPHATE TRANSPORT SYSTEM PERMEASE PROTEIN UGPA"/>
    <property type="match status" value="1"/>
</dbReference>
<comment type="function">
    <text evidence="10">Part of the ABC transporter complex UgpBAEC involved in sn-glycerol-3-phosphate (G3P) import. Probably responsible for the translocation of the substrate across the membrane.</text>
</comment>
<evidence type="ECO:0000256" key="12">
    <source>
        <dbReference type="RuleBase" id="RU363032"/>
    </source>
</evidence>
<evidence type="ECO:0000259" key="13">
    <source>
        <dbReference type="PROSITE" id="PS50928"/>
    </source>
</evidence>
<evidence type="ECO:0000256" key="11">
    <source>
        <dbReference type="ARBA" id="ARBA00040780"/>
    </source>
</evidence>
<feature type="transmembrane region" description="Helical" evidence="12">
    <location>
        <begin position="201"/>
        <end position="222"/>
    </location>
</feature>
<dbReference type="RefSeq" id="WP_379597493.1">
    <property type="nucleotide sequence ID" value="NZ_JBHRTN010000018.1"/>
</dbReference>
<dbReference type="CDD" id="cd06261">
    <property type="entry name" value="TM_PBP2"/>
    <property type="match status" value="1"/>
</dbReference>
<evidence type="ECO:0000313" key="14">
    <source>
        <dbReference type="EMBL" id="MFC3126273.1"/>
    </source>
</evidence>
<gene>
    <name evidence="14" type="ORF">ACFOD4_14490</name>
</gene>
<evidence type="ECO:0000256" key="4">
    <source>
        <dbReference type="ARBA" id="ARBA00022448"/>
    </source>
</evidence>
<proteinExistence type="inferred from homology"/>
<evidence type="ECO:0000256" key="9">
    <source>
        <dbReference type="ARBA" id="ARBA00023136"/>
    </source>
</evidence>
<feature type="transmembrane region" description="Helical" evidence="12">
    <location>
        <begin position="75"/>
        <end position="96"/>
    </location>
</feature>
<evidence type="ECO:0000256" key="3">
    <source>
        <dbReference type="ARBA" id="ARBA00011557"/>
    </source>
</evidence>
<evidence type="ECO:0000256" key="10">
    <source>
        <dbReference type="ARBA" id="ARBA00037054"/>
    </source>
</evidence>
<keyword evidence="7 12" id="KW-0812">Transmembrane</keyword>
<protein>
    <recommendedName>
        <fullName evidence="11">sn-glycerol-3-phosphate transport system permease protein UgpA</fullName>
    </recommendedName>
</protein>
<dbReference type="Proteomes" id="UP001595593">
    <property type="component" value="Unassembled WGS sequence"/>
</dbReference>
<keyword evidence="8 12" id="KW-1133">Transmembrane helix</keyword>
<comment type="caution">
    <text evidence="14">The sequence shown here is derived from an EMBL/GenBank/DDBJ whole genome shotgun (WGS) entry which is preliminary data.</text>
</comment>
<keyword evidence="5" id="KW-1003">Cell membrane</keyword>